<protein>
    <submittedName>
        <fullName evidence="3">Tyrosine-type recombinase/integrase</fullName>
    </submittedName>
</protein>
<accession>A0ABV6KRN1</accession>
<name>A0ABV6KRN1_9BACI</name>
<evidence type="ECO:0000256" key="1">
    <source>
        <dbReference type="ARBA" id="ARBA00023172"/>
    </source>
</evidence>
<feature type="domain" description="Tyr recombinase" evidence="2">
    <location>
        <begin position="2"/>
        <end position="47"/>
    </location>
</feature>
<organism evidence="3 4">
    <name type="scientific">Robertmurraya beringensis</name>
    <dbReference type="NCBI Taxonomy" id="641660"/>
    <lineage>
        <taxon>Bacteria</taxon>
        <taxon>Bacillati</taxon>
        <taxon>Bacillota</taxon>
        <taxon>Bacilli</taxon>
        <taxon>Bacillales</taxon>
        <taxon>Bacillaceae</taxon>
        <taxon>Robertmurraya</taxon>
    </lineage>
</organism>
<evidence type="ECO:0000259" key="2">
    <source>
        <dbReference type="Pfam" id="PF00589"/>
    </source>
</evidence>
<dbReference type="SUPFAM" id="SSF56349">
    <property type="entry name" value="DNA breaking-rejoining enzymes"/>
    <property type="match status" value="1"/>
</dbReference>
<dbReference type="Gene3D" id="1.10.443.10">
    <property type="entry name" value="Intergrase catalytic core"/>
    <property type="match status" value="1"/>
</dbReference>
<dbReference type="EMBL" id="JBHLUU010000077">
    <property type="protein sequence ID" value="MFC0475991.1"/>
    <property type="molecule type" value="Genomic_DNA"/>
</dbReference>
<dbReference type="Pfam" id="PF00589">
    <property type="entry name" value="Phage_integrase"/>
    <property type="match status" value="1"/>
</dbReference>
<evidence type="ECO:0000313" key="4">
    <source>
        <dbReference type="Proteomes" id="UP001589738"/>
    </source>
</evidence>
<dbReference type="InterPro" id="IPR011010">
    <property type="entry name" value="DNA_brk_join_enz"/>
</dbReference>
<dbReference type="RefSeq" id="WP_160549875.1">
    <property type="nucleotide sequence ID" value="NZ_JBHLUU010000077.1"/>
</dbReference>
<keyword evidence="1" id="KW-0233">DNA recombination</keyword>
<dbReference type="InterPro" id="IPR013762">
    <property type="entry name" value="Integrase-like_cat_sf"/>
</dbReference>
<evidence type="ECO:0000313" key="3">
    <source>
        <dbReference type="EMBL" id="MFC0475991.1"/>
    </source>
</evidence>
<gene>
    <name evidence="3" type="ORF">ACFFHF_12155</name>
</gene>
<comment type="caution">
    <text evidence="3">The sequence shown here is derived from an EMBL/GenBank/DDBJ whole genome shotgun (WGS) entry which is preliminary data.</text>
</comment>
<sequence>MVFPNFFGGFKNPRNLLREFYGIIEKAGLQRMAFHNLRHSHATHLLN</sequence>
<reference evidence="3 4" key="1">
    <citation type="submission" date="2024-09" db="EMBL/GenBank/DDBJ databases">
        <authorList>
            <person name="Sun Q."/>
            <person name="Mori K."/>
        </authorList>
    </citation>
    <scope>NUCLEOTIDE SEQUENCE [LARGE SCALE GENOMIC DNA]</scope>
    <source>
        <strain evidence="3 4">CGMCC 1.9126</strain>
    </source>
</reference>
<proteinExistence type="predicted"/>
<keyword evidence="4" id="KW-1185">Reference proteome</keyword>
<dbReference type="InterPro" id="IPR002104">
    <property type="entry name" value="Integrase_catalytic"/>
</dbReference>
<dbReference type="Proteomes" id="UP001589738">
    <property type="component" value="Unassembled WGS sequence"/>
</dbReference>